<dbReference type="EC" id="2.3.1.286" evidence="4"/>
<feature type="active site" description="Proton acceptor" evidence="10">
    <location>
        <position position="364"/>
    </location>
</feature>
<evidence type="ECO:0000256" key="11">
    <source>
        <dbReference type="SAM" id="MobiDB-lite"/>
    </source>
</evidence>
<reference evidence="13 14" key="1">
    <citation type="submission" date="2024-05" db="EMBL/GenBank/DDBJ databases">
        <title>The nuclear and mitochondrial genome assemblies of Tetragonisca angustula (Apidae: Meliponini), a tiny yet remarkable pollinator in the Neotropics.</title>
        <authorList>
            <person name="Ferrari R."/>
            <person name="Ricardo P.C."/>
            <person name="Dias F.C."/>
            <person name="Araujo N.S."/>
            <person name="Soares D.O."/>
            <person name="Zhou Q.-S."/>
            <person name="Zhu C.-D."/>
            <person name="Coutinho L."/>
            <person name="Airas M.C."/>
            <person name="Batista T.M."/>
        </authorList>
    </citation>
    <scope>NUCLEOTIDE SEQUENCE [LARGE SCALE GENOMIC DNA]</scope>
    <source>
        <strain evidence="13">ASF017062</strain>
        <tissue evidence="13">Abdomen</tissue>
    </source>
</reference>
<feature type="binding site" evidence="10">
    <location>
        <position position="375"/>
    </location>
    <ligand>
        <name>Zn(2+)</name>
        <dbReference type="ChEBI" id="CHEBI:29105"/>
    </ligand>
</feature>
<dbReference type="Pfam" id="PF02146">
    <property type="entry name" value="SIR2"/>
    <property type="match status" value="1"/>
</dbReference>
<dbReference type="Gene3D" id="3.40.50.1220">
    <property type="entry name" value="TPP-binding domain"/>
    <property type="match status" value="1"/>
</dbReference>
<evidence type="ECO:0000256" key="5">
    <source>
        <dbReference type="ARBA" id="ARBA00022679"/>
    </source>
</evidence>
<dbReference type="GO" id="GO:0003714">
    <property type="term" value="F:transcription corepressor activity"/>
    <property type="evidence" value="ECO:0007669"/>
    <property type="project" value="TreeGrafter"/>
</dbReference>
<comment type="cofactor">
    <cofactor evidence="1">
        <name>Zn(2+)</name>
        <dbReference type="ChEBI" id="CHEBI:29105"/>
    </cofactor>
</comment>
<evidence type="ECO:0000313" key="13">
    <source>
        <dbReference type="EMBL" id="KAK9305110.1"/>
    </source>
</evidence>
<evidence type="ECO:0000256" key="2">
    <source>
        <dbReference type="ARBA" id="ARBA00004123"/>
    </source>
</evidence>
<proteinExistence type="inferred from homology"/>
<keyword evidence="9" id="KW-0539">Nucleus</keyword>
<evidence type="ECO:0000256" key="8">
    <source>
        <dbReference type="ARBA" id="ARBA00023027"/>
    </source>
</evidence>
<comment type="subcellular location">
    <subcellularLocation>
        <location evidence="2">Nucleus</location>
    </subcellularLocation>
</comment>
<evidence type="ECO:0000256" key="4">
    <source>
        <dbReference type="ARBA" id="ARBA00012928"/>
    </source>
</evidence>
<feature type="binding site" evidence="10">
    <location>
        <position position="372"/>
    </location>
    <ligand>
        <name>Zn(2+)</name>
        <dbReference type="ChEBI" id="CHEBI:29105"/>
    </ligand>
</feature>
<feature type="binding site" evidence="10">
    <location>
        <position position="399"/>
    </location>
    <ligand>
        <name>Zn(2+)</name>
        <dbReference type="ChEBI" id="CHEBI:29105"/>
    </ligand>
</feature>
<dbReference type="CDD" id="cd01408">
    <property type="entry name" value="SIRT1"/>
    <property type="match status" value="1"/>
</dbReference>
<evidence type="ECO:0000256" key="10">
    <source>
        <dbReference type="PROSITE-ProRule" id="PRU00236"/>
    </source>
</evidence>
<dbReference type="InterPro" id="IPR026590">
    <property type="entry name" value="Ssirtuin_cat_dom"/>
</dbReference>
<evidence type="ECO:0000259" key="12">
    <source>
        <dbReference type="PROSITE" id="PS50305"/>
    </source>
</evidence>
<feature type="binding site" evidence="10">
    <location>
        <position position="396"/>
    </location>
    <ligand>
        <name>Zn(2+)</name>
        <dbReference type="ChEBI" id="CHEBI:29105"/>
    </ligand>
</feature>
<dbReference type="GO" id="GO:0005654">
    <property type="term" value="C:nucleoplasm"/>
    <property type="evidence" value="ECO:0007669"/>
    <property type="project" value="TreeGrafter"/>
</dbReference>
<dbReference type="GO" id="GO:0033553">
    <property type="term" value="C:rDNA heterochromatin"/>
    <property type="evidence" value="ECO:0007669"/>
    <property type="project" value="TreeGrafter"/>
</dbReference>
<evidence type="ECO:0000256" key="7">
    <source>
        <dbReference type="ARBA" id="ARBA00022833"/>
    </source>
</evidence>
<sequence length="942" mass="106812">MDARIHVTNVVLGKPSEKVEGKRIRGTRRKRPLLREWLWARIKLCVALLLKMASDSEVPEYSSPAKRRKVDGIGYNSTSCVKPDLQDCRTPHDNPNEELEETYGGDSGFNELSDESKSASISPDATNLMVTPSRIDSTSDDTGCPIDTADEKDEVSSTVSNLSDLSGLSDFSGEGDINHHWRNASSWVQKQMLIGADPRDLLHHLLMDSTQIPEQVDDLTLWKIIINMMSEPPRRQKLRHINTLTDVVRLIRNSNKIIVLTGAGVSVSCGIPDFRSRDGIYSRLAQDFPDLPDPQAMFDINYFGQDPRPFYKFAREIYPGQFKPSPCHRFIKMLDKQKKLLRNYSQNIDTLEQVAGIVNVIECHGSFATASCTRCKYQVKADDIREDIFSQRIPLCPKCRVNALPPISEINLNENYKDLVTQGIMKPDIVFFGEGLPDAFHDAMAKDKDECDLLIVIGSSLKVRPVALIPSSIPSHVPQILINRESLPHLKFDVELLGDGDIIINQLCHLMENSYKEVCWTDTILKEVTQLLPVHCLPDDTWEQSQDTTSNTVSRDSMETDFKIHDSCSIESQDSLMVHDNVVEQYVENMNARVSPFCNDHTSSMEEKFNLLGESPKRRLGESSVESSPKRMNFGNTCMLDFNLCPSKTENTSTENSIDYKFHTASVESTSKDIGKIYSLEECQVFPRIIEISSESTLLDSTLKAHHRENRLSLKINSDYSTTDPVETEKVNFKPRQVSIDSALDSGVGDSCNSVDSREGKANKEELKNERLDRHCWHPKVRKSLAVRLPENSYYQLAPGKYIFPGAEVYSDPEEYDHCSLSINSESSDSDSDSSSVEEEEEDEGEEEEEEDEDEGEEEQEANENEVEVNKSYIQKENCEMTGANEKKVEERKEVIKECGKEKTKAEEEMVKEEEKNQQRAMKKEDERRSTSKFQNKNILED</sequence>
<dbReference type="PANTHER" id="PTHR11085">
    <property type="entry name" value="NAD-DEPENDENT PROTEIN DEACYLASE SIRTUIN-5, MITOCHONDRIAL-RELATED"/>
    <property type="match status" value="1"/>
</dbReference>
<feature type="region of interest" description="Disordered" evidence="11">
    <location>
        <begin position="819"/>
        <end position="942"/>
    </location>
</feature>
<dbReference type="GO" id="GO:0002039">
    <property type="term" value="F:p53 binding"/>
    <property type="evidence" value="ECO:0007669"/>
    <property type="project" value="TreeGrafter"/>
</dbReference>
<keyword evidence="14" id="KW-1185">Reference proteome</keyword>
<dbReference type="GO" id="GO:0070403">
    <property type="term" value="F:NAD+ binding"/>
    <property type="evidence" value="ECO:0007669"/>
    <property type="project" value="InterPro"/>
</dbReference>
<dbReference type="InterPro" id="IPR026591">
    <property type="entry name" value="Sirtuin_cat_small_dom_sf"/>
</dbReference>
<evidence type="ECO:0000256" key="6">
    <source>
        <dbReference type="ARBA" id="ARBA00022723"/>
    </source>
</evidence>
<dbReference type="AlphaFoldDB" id="A0AAW1A5G7"/>
<feature type="compositionally biased region" description="Polar residues" evidence="11">
    <location>
        <begin position="932"/>
        <end position="942"/>
    </location>
</feature>
<feature type="region of interest" description="Disordered" evidence="11">
    <location>
        <begin position="84"/>
        <end position="123"/>
    </location>
</feature>
<dbReference type="InterPro" id="IPR050134">
    <property type="entry name" value="NAD-dep_sirtuin_deacylases"/>
</dbReference>
<dbReference type="Gene3D" id="3.30.1600.10">
    <property type="entry name" value="SIR2/SIRT2 'Small Domain"/>
    <property type="match status" value="1"/>
</dbReference>
<feature type="compositionally biased region" description="Acidic residues" evidence="11">
    <location>
        <begin position="828"/>
        <end position="867"/>
    </location>
</feature>
<comment type="caution">
    <text evidence="13">The sequence shown here is derived from an EMBL/GenBank/DDBJ whole genome shotgun (WGS) entry which is preliminary data.</text>
</comment>
<dbReference type="Proteomes" id="UP001432146">
    <property type="component" value="Unassembled WGS sequence"/>
</dbReference>
<dbReference type="SUPFAM" id="SSF52467">
    <property type="entry name" value="DHS-like NAD/FAD-binding domain"/>
    <property type="match status" value="1"/>
</dbReference>
<gene>
    <name evidence="13" type="ORF">QLX08_003788</name>
</gene>
<dbReference type="InterPro" id="IPR003000">
    <property type="entry name" value="Sirtuin"/>
</dbReference>
<dbReference type="InterPro" id="IPR029035">
    <property type="entry name" value="DHS-like_NAD/FAD-binding_dom"/>
</dbReference>
<keyword evidence="7 10" id="KW-0862">Zinc</keyword>
<protein>
    <recommendedName>
        <fullName evidence="4">protein acetyllysine N-acetyltransferase</fullName>
        <ecNumber evidence="4">2.3.1.286</ecNumber>
    </recommendedName>
</protein>
<keyword evidence="8" id="KW-0520">NAD</keyword>
<dbReference type="PANTHER" id="PTHR11085:SF9">
    <property type="entry name" value="NAD-DEPENDENT PROTEIN DEACETYLASE SIRTUIN-1"/>
    <property type="match status" value="1"/>
</dbReference>
<keyword evidence="6 10" id="KW-0479">Metal-binding</keyword>
<evidence type="ECO:0000256" key="9">
    <source>
        <dbReference type="ARBA" id="ARBA00023242"/>
    </source>
</evidence>
<dbReference type="FunFam" id="3.30.1600.10:FF:000013">
    <property type="entry name" value="NAD-dependent protein deacetylase sirtuin-1"/>
    <property type="match status" value="1"/>
</dbReference>
<feature type="compositionally biased region" description="Basic and acidic residues" evidence="11">
    <location>
        <begin position="84"/>
        <end position="95"/>
    </location>
</feature>
<keyword evidence="5" id="KW-0808">Transferase</keyword>
<dbReference type="GO" id="GO:0005637">
    <property type="term" value="C:nuclear inner membrane"/>
    <property type="evidence" value="ECO:0007669"/>
    <property type="project" value="TreeGrafter"/>
</dbReference>
<name>A0AAW1A5G7_9HYME</name>
<comment type="similarity">
    <text evidence="3">Belongs to the sirtuin family. Class I subfamily.</text>
</comment>
<evidence type="ECO:0000256" key="3">
    <source>
        <dbReference type="ARBA" id="ARBA00006924"/>
    </source>
</evidence>
<dbReference type="EMBL" id="JAWNGG020000056">
    <property type="protein sequence ID" value="KAK9305110.1"/>
    <property type="molecule type" value="Genomic_DNA"/>
</dbReference>
<dbReference type="GO" id="GO:0046872">
    <property type="term" value="F:metal ion binding"/>
    <property type="evidence" value="ECO:0007669"/>
    <property type="project" value="UniProtKB-KW"/>
</dbReference>
<evidence type="ECO:0000256" key="1">
    <source>
        <dbReference type="ARBA" id="ARBA00001947"/>
    </source>
</evidence>
<organism evidence="13 14">
    <name type="scientific">Tetragonisca angustula</name>
    <dbReference type="NCBI Taxonomy" id="166442"/>
    <lineage>
        <taxon>Eukaryota</taxon>
        <taxon>Metazoa</taxon>
        <taxon>Ecdysozoa</taxon>
        <taxon>Arthropoda</taxon>
        <taxon>Hexapoda</taxon>
        <taxon>Insecta</taxon>
        <taxon>Pterygota</taxon>
        <taxon>Neoptera</taxon>
        <taxon>Endopterygota</taxon>
        <taxon>Hymenoptera</taxon>
        <taxon>Apocrita</taxon>
        <taxon>Aculeata</taxon>
        <taxon>Apoidea</taxon>
        <taxon>Anthophila</taxon>
        <taxon>Apidae</taxon>
        <taxon>Tetragonisca</taxon>
    </lineage>
</organism>
<feature type="domain" description="Deacetylase sirtuin-type" evidence="12">
    <location>
        <begin position="237"/>
        <end position="517"/>
    </location>
</feature>
<accession>A0AAW1A5G7</accession>
<dbReference type="GO" id="GO:0017136">
    <property type="term" value="F:histone deacetylase activity, NAD-dependent"/>
    <property type="evidence" value="ECO:0007669"/>
    <property type="project" value="TreeGrafter"/>
</dbReference>
<evidence type="ECO:0000313" key="14">
    <source>
        <dbReference type="Proteomes" id="UP001432146"/>
    </source>
</evidence>
<feature type="compositionally biased region" description="Basic and acidic residues" evidence="11">
    <location>
        <begin position="885"/>
        <end position="930"/>
    </location>
</feature>
<dbReference type="PROSITE" id="PS50305">
    <property type="entry name" value="SIRTUIN"/>
    <property type="match status" value="1"/>
</dbReference>